<evidence type="ECO:0000259" key="1">
    <source>
        <dbReference type="PROSITE" id="PS51788"/>
    </source>
</evidence>
<dbReference type="InterPro" id="IPR015947">
    <property type="entry name" value="PUA-like_sf"/>
</dbReference>
<proteinExistence type="predicted"/>
<sequence length="226" mass="25314">LHENDGGVTVQAMGRQRCRILTRRSAVNGMPYGEVRVLEEVELPPISRALQPISFSRLSSSKNLRYCAAITSHSYFALKMSLTGATAFSYWVAANLPIDMETRLRLLTEPCTDRRLIDIIICKNCGSTLCRMEHMITGYVHDLFTVSEVTSTTARGQPSAEYSWFPGYKWTIHECANCGQHVGWRFTSSKLLPASFFGLTRSAIRPADSRHPVASNVQRIEQLAIV</sequence>
<dbReference type="Gene3D" id="2.170.150.20">
    <property type="entry name" value="Peptide methionine sulfoxide reductase"/>
    <property type="match status" value="1"/>
</dbReference>
<feature type="domain" description="CULT" evidence="1">
    <location>
        <begin position="99"/>
        <end position="208"/>
    </location>
</feature>
<dbReference type="PROSITE" id="PS51788">
    <property type="entry name" value="CULT"/>
    <property type="match status" value="1"/>
</dbReference>
<dbReference type="Pfam" id="PF02190">
    <property type="entry name" value="LON_substr_bdg"/>
    <property type="match status" value="1"/>
</dbReference>
<organism evidence="2">
    <name type="scientific">Gongylonema pulchrum</name>
    <dbReference type="NCBI Taxonomy" id="637853"/>
    <lineage>
        <taxon>Eukaryota</taxon>
        <taxon>Metazoa</taxon>
        <taxon>Ecdysozoa</taxon>
        <taxon>Nematoda</taxon>
        <taxon>Chromadorea</taxon>
        <taxon>Rhabditida</taxon>
        <taxon>Spirurina</taxon>
        <taxon>Spiruromorpha</taxon>
        <taxon>Spiruroidea</taxon>
        <taxon>Gongylonematidae</taxon>
        <taxon>Gongylonema</taxon>
    </lineage>
</organism>
<protein>
    <submittedName>
        <fullName evidence="2">CULT domain-containing protein</fullName>
    </submittedName>
</protein>
<dbReference type="CDD" id="cd15777">
    <property type="entry name" value="CRBN_C_like"/>
    <property type="match status" value="1"/>
</dbReference>
<dbReference type="InterPro" id="IPR034750">
    <property type="entry name" value="CULT"/>
</dbReference>
<accession>A0A183EG28</accession>
<dbReference type="SUPFAM" id="SSF88697">
    <property type="entry name" value="PUA domain-like"/>
    <property type="match status" value="1"/>
</dbReference>
<dbReference type="AlphaFoldDB" id="A0A183EG28"/>
<name>A0A183EG28_9BILA</name>
<dbReference type="FunFam" id="2.170.150.20:FF:000007">
    <property type="entry name" value="Protein cereblon"/>
    <property type="match status" value="1"/>
</dbReference>
<dbReference type="WBParaSite" id="GPUH_0001994401-mRNA-1">
    <property type="protein sequence ID" value="GPUH_0001994401-mRNA-1"/>
    <property type="gene ID" value="GPUH_0001994401"/>
</dbReference>
<dbReference type="InterPro" id="IPR003111">
    <property type="entry name" value="Lon_prtase_N"/>
</dbReference>
<evidence type="ECO:0000313" key="2">
    <source>
        <dbReference type="WBParaSite" id="GPUH_0001994401-mRNA-1"/>
    </source>
</evidence>
<dbReference type="Gene3D" id="1.20.58.1480">
    <property type="match status" value="1"/>
</dbReference>
<reference evidence="2" key="1">
    <citation type="submission" date="2016-06" db="UniProtKB">
        <authorList>
            <consortium name="WormBaseParasite"/>
        </authorList>
    </citation>
    <scope>IDENTIFICATION</scope>
</reference>